<reference evidence="3" key="1">
    <citation type="submission" date="2025-08" db="UniProtKB">
        <authorList>
            <consortium name="RefSeq"/>
        </authorList>
    </citation>
    <scope>IDENTIFICATION</scope>
    <source>
        <tissue evidence="3">Muscle</tissue>
    </source>
</reference>
<name>A0A9Q9Z363_CYPCA</name>
<keyword evidence="2" id="KW-0472">Membrane</keyword>
<dbReference type="RefSeq" id="XP_042631182.1">
    <property type="nucleotide sequence ID" value="XM_042775248.1"/>
</dbReference>
<gene>
    <name evidence="3" type="primary">LOC109071301</name>
</gene>
<dbReference type="AlphaFoldDB" id="A0A9Q9Z363"/>
<feature type="transmembrane region" description="Helical" evidence="2">
    <location>
        <begin position="6"/>
        <end position="25"/>
    </location>
</feature>
<organism evidence="3">
    <name type="scientific">Cyprinus carpio</name>
    <name type="common">Common carp</name>
    <dbReference type="NCBI Taxonomy" id="7962"/>
    <lineage>
        <taxon>Eukaryota</taxon>
        <taxon>Metazoa</taxon>
        <taxon>Chordata</taxon>
        <taxon>Craniata</taxon>
        <taxon>Vertebrata</taxon>
        <taxon>Euteleostomi</taxon>
        <taxon>Actinopterygii</taxon>
        <taxon>Neopterygii</taxon>
        <taxon>Teleostei</taxon>
        <taxon>Ostariophysi</taxon>
        <taxon>Cypriniformes</taxon>
        <taxon>Cyprinidae</taxon>
        <taxon>Cyprininae</taxon>
        <taxon>Cyprinus</taxon>
    </lineage>
</organism>
<feature type="region of interest" description="Disordered" evidence="1">
    <location>
        <begin position="128"/>
        <end position="172"/>
    </location>
</feature>
<evidence type="ECO:0000256" key="2">
    <source>
        <dbReference type="SAM" id="Phobius"/>
    </source>
</evidence>
<dbReference type="Proteomes" id="UP001155660">
    <property type="component" value="Chromosome A18"/>
</dbReference>
<dbReference type="OrthoDB" id="442692at2759"/>
<protein>
    <submittedName>
        <fullName evidence="3">Hydrocephalus-inducing protein homolog</fullName>
    </submittedName>
</protein>
<evidence type="ECO:0000313" key="3">
    <source>
        <dbReference type="RefSeq" id="XP_042631182.1"/>
    </source>
</evidence>
<dbReference type="GeneID" id="109071301"/>
<keyword evidence="2" id="KW-1133">Transmembrane helix</keyword>
<proteinExistence type="predicted"/>
<accession>A0A9Q9Z363</accession>
<evidence type="ECO:0000256" key="1">
    <source>
        <dbReference type="SAM" id="MobiDB-lite"/>
    </source>
</evidence>
<sequence length="172" mass="19387">MRFTSVLLQYVVVFPLITYQGFIVIELNGNLSQLLSVWLCDQTDKHIPLYLRRQAQLKQQPPPVVFELLPSDGTLYPGDRTNVQVKFSPAEGILLKRISLKGYDAQNVLLPPRAPGETLPPELLDFYKEQSSQKPKQGTVYSNRDSGEGLEDDDKGETAAPSEGDTRWQRPD</sequence>
<feature type="compositionally biased region" description="Polar residues" evidence="1">
    <location>
        <begin position="129"/>
        <end position="144"/>
    </location>
</feature>
<dbReference type="KEGG" id="ccar:109071301"/>
<keyword evidence="2" id="KW-0812">Transmembrane</keyword>